<name>A0A0B6CYS7_9GAMM</name>
<dbReference type="Proteomes" id="UP000031830">
    <property type="component" value="Chromosome"/>
</dbReference>
<dbReference type="GO" id="GO:0008930">
    <property type="term" value="F:methylthioadenosine nucleosidase activity"/>
    <property type="evidence" value="ECO:0007669"/>
    <property type="project" value="InterPro"/>
</dbReference>
<keyword evidence="5" id="KW-0486">Methionine biosynthesis</keyword>
<sequence length="229" mass="25133">MKKIAILGAMEIEIQPILQKLEKYETIDYANNKYYVANYNGIELVIAYSKIGKVFSSLTATIMIEHFGVDALLFTGVAGGLQDLQVGDMIAATATVQHDVDITAFGYPYGKIPISEVEIATSARILEQAKVIAKELNLNLHTGVIATGDQFVHSAERKDFVVKEFDAKAIEMEGASVNLICNEMNIPSFILRSISDTADGDAPENFDEFAKMAANRSADFVMKLVDRVK</sequence>
<dbReference type="OrthoDB" id="9792278at2"/>
<dbReference type="SUPFAM" id="SSF53167">
    <property type="entry name" value="Purine and uridine phosphorylases"/>
    <property type="match status" value="1"/>
</dbReference>
<evidence type="ECO:0000313" key="8">
    <source>
        <dbReference type="Proteomes" id="UP000031830"/>
    </source>
</evidence>
<organism evidence="7 8">
    <name type="scientific">Francisella philomiragia</name>
    <dbReference type="NCBI Taxonomy" id="28110"/>
    <lineage>
        <taxon>Bacteria</taxon>
        <taxon>Pseudomonadati</taxon>
        <taxon>Pseudomonadota</taxon>
        <taxon>Gammaproteobacteria</taxon>
        <taxon>Thiotrichales</taxon>
        <taxon>Francisellaceae</taxon>
        <taxon>Francisella</taxon>
    </lineage>
</organism>
<protein>
    <recommendedName>
        <fullName evidence="2">adenosylhomocysteine nucleosidase</fullName>
        <ecNumber evidence="2">3.2.2.9</ecNumber>
    </recommendedName>
</protein>
<dbReference type="RefSeq" id="WP_044525726.1">
    <property type="nucleotide sequence ID" value="NZ_CP009440.1"/>
</dbReference>
<gene>
    <name evidence="7" type="primary">mtnN</name>
    <name evidence="7" type="ORF">LA55_485</name>
</gene>
<dbReference type="GO" id="GO:0005829">
    <property type="term" value="C:cytosol"/>
    <property type="evidence" value="ECO:0007669"/>
    <property type="project" value="TreeGrafter"/>
</dbReference>
<evidence type="ECO:0000256" key="1">
    <source>
        <dbReference type="ARBA" id="ARBA00004945"/>
    </source>
</evidence>
<dbReference type="Gene3D" id="3.40.50.1580">
    <property type="entry name" value="Nucleoside phosphorylase domain"/>
    <property type="match status" value="1"/>
</dbReference>
<dbReference type="AlphaFoldDB" id="A0A0B6CYS7"/>
<dbReference type="CDD" id="cd09008">
    <property type="entry name" value="MTAN"/>
    <property type="match status" value="1"/>
</dbReference>
<dbReference type="NCBIfam" id="TIGR01704">
    <property type="entry name" value="MTA_SAH-Nsdase"/>
    <property type="match status" value="1"/>
</dbReference>
<reference evidence="7 8" key="1">
    <citation type="journal article" date="2015" name="Genome Announc.">
        <title>Genome sequencing of 18 francisella strains to aid in assay development and testing.</title>
        <authorList>
            <person name="Johnson S.L."/>
            <person name="Daligault H.E."/>
            <person name="Davenport K.W."/>
            <person name="Coyne S.R."/>
            <person name="Frey K.G."/>
            <person name="Koroleva G.I."/>
            <person name="Broomall S.M."/>
            <person name="Bishop-Lilly K.A."/>
            <person name="Bruce D.C."/>
            <person name="Chertkov O."/>
            <person name="Freitas T."/>
            <person name="Jaissle J."/>
            <person name="Ladner J.T."/>
            <person name="Rosenzweig C.N."/>
            <person name="Gibbons H.S."/>
            <person name="Palacios G.F."/>
            <person name="Redden C.L."/>
            <person name="Xu Y."/>
            <person name="Minogue T.D."/>
            <person name="Chain P.S."/>
        </authorList>
    </citation>
    <scope>NUCLEOTIDE SEQUENCE [LARGE SCALE GENOMIC DNA]</scope>
    <source>
        <strain evidence="7 8">GA01-2794</strain>
    </source>
</reference>
<accession>A0A0B6CYS7</accession>
<evidence type="ECO:0000256" key="5">
    <source>
        <dbReference type="ARBA" id="ARBA00023167"/>
    </source>
</evidence>
<dbReference type="UniPathway" id="UPA00904">
    <property type="reaction ID" value="UER00871"/>
</dbReference>
<evidence type="ECO:0000256" key="3">
    <source>
        <dbReference type="ARBA" id="ARBA00022605"/>
    </source>
</evidence>
<dbReference type="GO" id="GO:0009164">
    <property type="term" value="P:nucleoside catabolic process"/>
    <property type="evidence" value="ECO:0007669"/>
    <property type="project" value="InterPro"/>
</dbReference>
<dbReference type="KEGG" id="fpz:LA55_485"/>
<dbReference type="STRING" id="28110.KU46_1019"/>
<dbReference type="Pfam" id="PF01048">
    <property type="entry name" value="PNP_UDP_1"/>
    <property type="match status" value="1"/>
</dbReference>
<dbReference type="InterPro" id="IPR035994">
    <property type="entry name" value="Nucleoside_phosphorylase_sf"/>
</dbReference>
<feature type="domain" description="Nucleoside phosphorylase" evidence="6">
    <location>
        <begin position="3"/>
        <end position="225"/>
    </location>
</feature>
<evidence type="ECO:0000259" key="6">
    <source>
        <dbReference type="Pfam" id="PF01048"/>
    </source>
</evidence>
<comment type="pathway">
    <text evidence="1">Amino-acid biosynthesis; L-methionine biosynthesis via salvage pathway; S-methyl-5-thio-alpha-D-ribose 1-phosphate from S-methyl-5'-thioadenosine (hydrolase route): step 1/2.</text>
</comment>
<keyword evidence="3" id="KW-0028">Amino-acid biosynthesis</keyword>
<keyword evidence="4 7" id="KW-0378">Hydrolase</keyword>
<dbReference type="GO" id="GO:0019509">
    <property type="term" value="P:L-methionine salvage from methylthioadenosine"/>
    <property type="evidence" value="ECO:0007669"/>
    <property type="project" value="UniProtKB-UniPathway"/>
</dbReference>
<dbReference type="EC" id="3.2.2.9" evidence="2"/>
<dbReference type="PANTHER" id="PTHR46832">
    <property type="entry name" value="5'-METHYLTHIOADENOSINE/S-ADENOSYLHOMOCYSTEINE NUCLEOSIDASE"/>
    <property type="match status" value="1"/>
</dbReference>
<evidence type="ECO:0000256" key="2">
    <source>
        <dbReference type="ARBA" id="ARBA00011974"/>
    </source>
</evidence>
<dbReference type="InterPro" id="IPR010049">
    <property type="entry name" value="MTA_SAH_Nsdase"/>
</dbReference>
<dbReference type="EMBL" id="CP009440">
    <property type="protein sequence ID" value="AJI53975.1"/>
    <property type="molecule type" value="Genomic_DNA"/>
</dbReference>
<dbReference type="GO" id="GO:0019284">
    <property type="term" value="P:L-methionine salvage from S-adenosylmethionine"/>
    <property type="evidence" value="ECO:0007669"/>
    <property type="project" value="TreeGrafter"/>
</dbReference>
<dbReference type="PANTHER" id="PTHR46832:SF1">
    <property type="entry name" value="5'-METHYLTHIOADENOSINE_S-ADENOSYLHOMOCYSTEINE NUCLEOSIDASE"/>
    <property type="match status" value="1"/>
</dbReference>
<keyword evidence="7" id="KW-0326">Glycosidase</keyword>
<dbReference type="InterPro" id="IPR000845">
    <property type="entry name" value="Nucleoside_phosphorylase_d"/>
</dbReference>
<proteinExistence type="predicted"/>
<evidence type="ECO:0000313" key="7">
    <source>
        <dbReference type="EMBL" id="AJI53975.1"/>
    </source>
</evidence>
<dbReference type="NCBIfam" id="NF004079">
    <property type="entry name" value="PRK05584.1"/>
    <property type="match status" value="1"/>
</dbReference>
<dbReference type="GO" id="GO:0008782">
    <property type="term" value="F:adenosylhomocysteine nucleosidase activity"/>
    <property type="evidence" value="ECO:0007669"/>
    <property type="project" value="UniProtKB-EC"/>
</dbReference>
<evidence type="ECO:0000256" key="4">
    <source>
        <dbReference type="ARBA" id="ARBA00022801"/>
    </source>
</evidence>